<keyword evidence="2" id="KW-0274">FAD</keyword>
<sequence>MSKEECGREQTANGINGQSPSTYPYVDAIVIGAGFGGLRMLYELRKQGLTGRVFEAGSGVGGTWYWNRYPGARTDSESWIYIFTFLEEIGLEWAWKERFPRQLEVEEYINKLADHLDLRKDIQLNTRITSAHRDDNTNSWTVTTAMGEKFNSRYLITATGPLSTPLRPPYPGLDSFKGDYYMTGLWPKEKVDFTGKRVGIVGTGATAVQILPIIAYGAKSVTMFQRTANYVLPGRNHPLGQEQMEDLKRDSENVFKRARAQIYGMDIPDSPVKYTDMKTDKEIQRILESGWEKGAFRYIFETFADMLTNDESNATASEFVRNKIRAIVNDPETAELLCPTHPIVSRRPPVGHHYYEAYNRENVHLVDIKTNPIRDVTPAGLRTDKEEYEFDIIIFAIGERSCLCTSCFDANGE</sequence>
<dbReference type="PANTHER" id="PTHR43098:SF5">
    <property type="entry name" value="DUAL-FUNCTIONAL MONOOXYGENASE_METHYLTRANSFERASE PSOF"/>
    <property type="match status" value="1"/>
</dbReference>
<evidence type="ECO:0008006" key="7">
    <source>
        <dbReference type="Google" id="ProtNLM"/>
    </source>
</evidence>
<proteinExistence type="predicted"/>
<evidence type="ECO:0000313" key="5">
    <source>
        <dbReference type="EMBL" id="KAK5044469.1"/>
    </source>
</evidence>
<dbReference type="InterPro" id="IPR020946">
    <property type="entry name" value="Flavin_mOase-like"/>
</dbReference>
<keyword evidence="1" id="KW-0285">Flavoprotein</keyword>
<evidence type="ECO:0000256" key="4">
    <source>
        <dbReference type="ARBA" id="ARBA00023002"/>
    </source>
</evidence>
<keyword evidence="3" id="KW-0521">NADP</keyword>
<dbReference type="InterPro" id="IPR036188">
    <property type="entry name" value="FAD/NAD-bd_sf"/>
</dbReference>
<dbReference type="GO" id="GO:0050661">
    <property type="term" value="F:NADP binding"/>
    <property type="evidence" value="ECO:0007669"/>
    <property type="project" value="InterPro"/>
</dbReference>
<dbReference type="GO" id="GO:0050660">
    <property type="term" value="F:flavin adenine dinucleotide binding"/>
    <property type="evidence" value="ECO:0007669"/>
    <property type="project" value="InterPro"/>
</dbReference>
<dbReference type="PRINTS" id="PR00411">
    <property type="entry name" value="PNDRDTASEI"/>
</dbReference>
<evidence type="ECO:0000256" key="3">
    <source>
        <dbReference type="ARBA" id="ARBA00022857"/>
    </source>
</evidence>
<organism evidence="5 6">
    <name type="scientific">Exophiala bonariae</name>
    <dbReference type="NCBI Taxonomy" id="1690606"/>
    <lineage>
        <taxon>Eukaryota</taxon>
        <taxon>Fungi</taxon>
        <taxon>Dikarya</taxon>
        <taxon>Ascomycota</taxon>
        <taxon>Pezizomycotina</taxon>
        <taxon>Eurotiomycetes</taxon>
        <taxon>Chaetothyriomycetidae</taxon>
        <taxon>Chaetothyriales</taxon>
        <taxon>Herpotrichiellaceae</taxon>
        <taxon>Exophiala</taxon>
    </lineage>
</organism>
<gene>
    <name evidence="5" type="ORF">LTR84_010750</name>
</gene>
<dbReference type="SUPFAM" id="SSF51905">
    <property type="entry name" value="FAD/NAD(P)-binding domain"/>
    <property type="match status" value="1"/>
</dbReference>
<dbReference type="GO" id="GO:0004499">
    <property type="term" value="F:N,N-dimethylaniline monooxygenase activity"/>
    <property type="evidence" value="ECO:0007669"/>
    <property type="project" value="InterPro"/>
</dbReference>
<accession>A0AAV9MSN7</accession>
<dbReference type="GeneID" id="89978905"/>
<name>A0AAV9MSN7_9EURO</name>
<evidence type="ECO:0000256" key="2">
    <source>
        <dbReference type="ARBA" id="ARBA00022827"/>
    </source>
</evidence>
<dbReference type="Proteomes" id="UP001358417">
    <property type="component" value="Unassembled WGS sequence"/>
</dbReference>
<dbReference type="RefSeq" id="XP_064700130.1">
    <property type="nucleotide sequence ID" value="XM_064854284.1"/>
</dbReference>
<protein>
    <recommendedName>
        <fullName evidence="7">Cyclohexanone monooxygenase</fullName>
    </recommendedName>
</protein>
<dbReference type="PANTHER" id="PTHR43098">
    <property type="entry name" value="L-ORNITHINE N(5)-MONOOXYGENASE-RELATED"/>
    <property type="match status" value="1"/>
</dbReference>
<dbReference type="EMBL" id="JAVRRD010000049">
    <property type="protein sequence ID" value="KAK5044469.1"/>
    <property type="molecule type" value="Genomic_DNA"/>
</dbReference>
<dbReference type="Pfam" id="PF00743">
    <property type="entry name" value="FMO-like"/>
    <property type="match status" value="1"/>
</dbReference>
<evidence type="ECO:0000256" key="1">
    <source>
        <dbReference type="ARBA" id="ARBA00022630"/>
    </source>
</evidence>
<reference evidence="5 6" key="1">
    <citation type="submission" date="2023-08" db="EMBL/GenBank/DDBJ databases">
        <title>Black Yeasts Isolated from many extreme environments.</title>
        <authorList>
            <person name="Coleine C."/>
            <person name="Stajich J.E."/>
            <person name="Selbmann L."/>
        </authorList>
    </citation>
    <scope>NUCLEOTIDE SEQUENCE [LARGE SCALE GENOMIC DNA]</scope>
    <source>
        <strain evidence="5 6">CCFEE 5792</strain>
    </source>
</reference>
<comment type="caution">
    <text evidence="5">The sequence shown here is derived from an EMBL/GenBank/DDBJ whole genome shotgun (WGS) entry which is preliminary data.</text>
</comment>
<evidence type="ECO:0000313" key="6">
    <source>
        <dbReference type="Proteomes" id="UP001358417"/>
    </source>
</evidence>
<keyword evidence="4" id="KW-0560">Oxidoreductase</keyword>
<dbReference type="AlphaFoldDB" id="A0AAV9MSN7"/>
<keyword evidence="6" id="KW-1185">Reference proteome</keyword>
<dbReference type="Gene3D" id="3.50.50.60">
    <property type="entry name" value="FAD/NAD(P)-binding domain"/>
    <property type="match status" value="1"/>
</dbReference>
<dbReference type="InterPro" id="IPR050775">
    <property type="entry name" value="FAD-binding_Monooxygenases"/>
</dbReference>